<evidence type="ECO:0000313" key="2">
    <source>
        <dbReference type="Proteomes" id="UP001054889"/>
    </source>
</evidence>
<dbReference type="AlphaFoldDB" id="A0AAV5FYT2"/>
<protein>
    <submittedName>
        <fullName evidence="1">Uncharacterized protein</fullName>
    </submittedName>
</protein>
<dbReference type="Proteomes" id="UP001054889">
    <property type="component" value="Unassembled WGS sequence"/>
</dbReference>
<accession>A0AAV5FYT2</accession>
<keyword evidence="2" id="KW-1185">Reference proteome</keyword>
<reference evidence="1" key="2">
    <citation type="submission" date="2021-12" db="EMBL/GenBank/DDBJ databases">
        <title>Resequencing data analysis of finger millet.</title>
        <authorList>
            <person name="Hatakeyama M."/>
            <person name="Aluri S."/>
            <person name="Balachadran M.T."/>
            <person name="Sivarajan S.R."/>
            <person name="Poveda L."/>
            <person name="Shimizu-Inatsugi R."/>
            <person name="Schlapbach R."/>
            <person name="Sreeman S.M."/>
            <person name="Shimizu K.K."/>
        </authorList>
    </citation>
    <scope>NUCLEOTIDE SEQUENCE</scope>
</reference>
<proteinExistence type="predicted"/>
<dbReference type="EMBL" id="BQKI01000101">
    <property type="protein sequence ID" value="GJN40023.1"/>
    <property type="molecule type" value="Genomic_DNA"/>
</dbReference>
<reference evidence="1" key="1">
    <citation type="journal article" date="2018" name="DNA Res.">
        <title>Multiple hybrid de novo genome assembly of finger millet, an orphan allotetraploid crop.</title>
        <authorList>
            <person name="Hatakeyama M."/>
            <person name="Aluri S."/>
            <person name="Balachadran M.T."/>
            <person name="Sivarajan S.R."/>
            <person name="Patrignani A."/>
            <person name="Gruter S."/>
            <person name="Poveda L."/>
            <person name="Shimizu-Inatsugi R."/>
            <person name="Baeten J."/>
            <person name="Francoijs K.J."/>
            <person name="Nataraja K.N."/>
            <person name="Reddy Y.A.N."/>
            <person name="Phadnis S."/>
            <person name="Ravikumar R.L."/>
            <person name="Schlapbach R."/>
            <person name="Sreeman S.M."/>
            <person name="Shimizu K.K."/>
        </authorList>
    </citation>
    <scope>NUCLEOTIDE SEQUENCE</scope>
</reference>
<gene>
    <name evidence="1" type="primary">gb29185</name>
    <name evidence="1" type="ORF">PR202_gb29185</name>
</gene>
<evidence type="ECO:0000313" key="1">
    <source>
        <dbReference type="EMBL" id="GJN40023.1"/>
    </source>
</evidence>
<organism evidence="1 2">
    <name type="scientific">Eleusine coracana subsp. coracana</name>
    <dbReference type="NCBI Taxonomy" id="191504"/>
    <lineage>
        <taxon>Eukaryota</taxon>
        <taxon>Viridiplantae</taxon>
        <taxon>Streptophyta</taxon>
        <taxon>Embryophyta</taxon>
        <taxon>Tracheophyta</taxon>
        <taxon>Spermatophyta</taxon>
        <taxon>Magnoliopsida</taxon>
        <taxon>Liliopsida</taxon>
        <taxon>Poales</taxon>
        <taxon>Poaceae</taxon>
        <taxon>PACMAD clade</taxon>
        <taxon>Chloridoideae</taxon>
        <taxon>Cynodonteae</taxon>
        <taxon>Eleusininae</taxon>
        <taxon>Eleusine</taxon>
    </lineage>
</organism>
<name>A0AAV5FYT2_ELECO</name>
<comment type="caution">
    <text evidence="1">The sequence shown here is derived from an EMBL/GenBank/DDBJ whole genome shotgun (WGS) entry which is preliminary data.</text>
</comment>
<sequence>MLWDLLLGFALRLEEEDKHYWRLCSSGQYSTRSAYTLLFMGATQFGPWERTWSTWAPSNANSFYGW</sequence>